<keyword evidence="6" id="KW-0375">Hydrogen ion transport</keyword>
<keyword evidence="5 12" id="KW-0812">Transmembrane</keyword>
<dbReference type="EMBL" id="MH104864">
    <property type="protein sequence ID" value="AZU95937.1"/>
    <property type="molecule type" value="Genomic_DNA"/>
</dbReference>
<evidence type="ECO:0000256" key="12">
    <source>
        <dbReference type="SAM" id="Phobius"/>
    </source>
</evidence>
<dbReference type="Gene3D" id="1.20.120.220">
    <property type="entry name" value="ATP synthase, F0 complex, subunit A"/>
    <property type="match status" value="1"/>
</dbReference>
<evidence type="ECO:0000313" key="13">
    <source>
        <dbReference type="EMBL" id="ABJ80696.1"/>
    </source>
</evidence>
<dbReference type="PROSITE" id="PS00449">
    <property type="entry name" value="ATPASE_A"/>
    <property type="match status" value="1"/>
</dbReference>
<dbReference type="InterPro" id="IPR045083">
    <property type="entry name" value="ATP_synth_F0_asu_bact/mt"/>
</dbReference>
<evidence type="ECO:0000256" key="3">
    <source>
        <dbReference type="ARBA" id="ARBA00022448"/>
    </source>
</evidence>
<dbReference type="Pfam" id="PF00119">
    <property type="entry name" value="ATP-synt_A"/>
    <property type="match status" value="1"/>
</dbReference>
<keyword evidence="8" id="KW-0406">Ion transport</keyword>
<evidence type="ECO:0000256" key="10">
    <source>
        <dbReference type="ARBA" id="ARBA00023310"/>
    </source>
</evidence>
<feature type="transmembrane region" description="Helical" evidence="12">
    <location>
        <begin position="6"/>
        <end position="27"/>
    </location>
</feature>
<geneLocation type="mitochondrion" evidence="13"/>
<evidence type="ECO:0000256" key="9">
    <source>
        <dbReference type="ARBA" id="ARBA00023136"/>
    </source>
</evidence>
<dbReference type="RefSeq" id="YP_817452.1">
    <property type="nucleotide sequence ID" value="NC_008534.1"/>
</dbReference>
<dbReference type="EMBL" id="EF043402">
    <property type="protein sequence ID" value="ABJ80696.1"/>
    <property type="molecule type" value="Genomic_DNA"/>
</dbReference>
<reference evidence="13" key="1">
    <citation type="submission" date="2006-10" db="EMBL/GenBank/DDBJ databases">
        <title>The complete sequence of the mtDNA genome of the insect parasitic nematode Heterorhabditis bacteriophora.</title>
        <authorList>
            <person name="Regeai S.O."/>
            <person name="Burnell A.M."/>
        </authorList>
    </citation>
    <scope>NUCLEOTIDE SEQUENCE</scope>
    <source>
        <strain evidence="13">HP88</strain>
    </source>
</reference>
<keyword evidence="9 12" id="KW-0472">Membrane</keyword>
<protein>
    <recommendedName>
        <fullName evidence="11">F-ATPase protein 6</fullName>
    </recommendedName>
</protein>
<evidence type="ECO:0000256" key="6">
    <source>
        <dbReference type="ARBA" id="ARBA00022781"/>
    </source>
</evidence>
<evidence type="ECO:0000256" key="4">
    <source>
        <dbReference type="ARBA" id="ARBA00022547"/>
    </source>
</evidence>
<dbReference type="InterPro" id="IPR000568">
    <property type="entry name" value="ATP_synth_F0_asu"/>
</dbReference>
<name>A0A305_HETBA</name>
<feature type="transmembrane region" description="Helical" evidence="12">
    <location>
        <begin position="162"/>
        <end position="183"/>
    </location>
</feature>
<dbReference type="GO" id="GO:0046933">
    <property type="term" value="F:proton-transporting ATP synthase activity, rotational mechanism"/>
    <property type="evidence" value="ECO:0007669"/>
    <property type="project" value="TreeGrafter"/>
</dbReference>
<reference evidence="14" key="2">
    <citation type="submission" date="2018-03" db="EMBL/GenBank/DDBJ databases">
        <title>Mitochondrial DNA genome sequence of Heterorhabditis bacteriophora NBAII 505gl from India.</title>
        <authorList>
            <person name="Mandadi N."/>
            <person name="Handanahal S.S."/>
            <person name="Deshpande U."/>
        </authorList>
    </citation>
    <scope>NUCLEOTIDE SEQUENCE</scope>
    <source>
        <strain evidence="14">NBAII 505gl</strain>
    </source>
</reference>
<dbReference type="PANTHER" id="PTHR11410:SF0">
    <property type="entry name" value="ATP SYNTHASE SUBUNIT A"/>
    <property type="match status" value="1"/>
</dbReference>
<keyword evidence="7 12" id="KW-1133">Transmembrane helix</keyword>
<evidence type="ECO:0000256" key="7">
    <source>
        <dbReference type="ARBA" id="ARBA00022989"/>
    </source>
</evidence>
<feature type="transmembrane region" description="Helical" evidence="12">
    <location>
        <begin position="48"/>
        <end position="71"/>
    </location>
</feature>
<comment type="subcellular location">
    <subcellularLocation>
        <location evidence="1">Membrane</location>
        <topology evidence="1">Multi-pass membrane protein</topology>
    </subcellularLocation>
</comment>
<evidence type="ECO:0000313" key="15">
    <source>
        <dbReference type="EMBL" id="QAA11094.1"/>
    </source>
</evidence>
<dbReference type="InterPro" id="IPR035908">
    <property type="entry name" value="F0_ATP_A_sf"/>
</dbReference>
<dbReference type="InterPro" id="IPR023011">
    <property type="entry name" value="ATP_synth_F0_asu_AS"/>
</dbReference>
<sequence>MNNVYLFDFFLFIFVLQFLFMFKTSMLKSLSDKFMSVVNMAFSYSNTLPMSYFISVFTFIMLLTCCFGGYFSYAVCPCGLFEFTLTYALLAWLSTFLSLFSSEKFSVTMSKEGDSYLKTFTMLMVELVSEFSRPLALTVRLTVNILVGHLMVEAVYELAEFVLHSGVMLSVLIIAFESCVFFIQSYIFSRLVYLYLSE</sequence>
<evidence type="ECO:0000256" key="2">
    <source>
        <dbReference type="ARBA" id="ARBA00006810"/>
    </source>
</evidence>
<proteinExistence type="inferred from homology"/>
<keyword evidence="3" id="KW-0813">Transport</keyword>
<evidence type="ECO:0000313" key="14">
    <source>
        <dbReference type="EMBL" id="AZU95937.1"/>
    </source>
</evidence>
<dbReference type="CTD" id="4508"/>
<evidence type="ECO:0000256" key="5">
    <source>
        <dbReference type="ARBA" id="ARBA00022692"/>
    </source>
</evidence>
<keyword evidence="10" id="KW-0066">ATP synthesis</keyword>
<gene>
    <name evidence="13" type="primary">ATP6</name>
</gene>
<keyword evidence="4" id="KW-0138">CF(0)</keyword>
<dbReference type="EMBL" id="MH119604">
    <property type="protein sequence ID" value="QAA11094.1"/>
    <property type="molecule type" value="Genomic_DNA"/>
</dbReference>
<dbReference type="AlphaFoldDB" id="A0A305"/>
<dbReference type="GO" id="GO:0045259">
    <property type="term" value="C:proton-transporting ATP synthase complex"/>
    <property type="evidence" value="ECO:0007669"/>
    <property type="project" value="UniProtKB-KW"/>
</dbReference>
<dbReference type="PANTHER" id="PTHR11410">
    <property type="entry name" value="ATP SYNTHASE SUBUNIT A"/>
    <property type="match status" value="1"/>
</dbReference>
<dbReference type="SUPFAM" id="SSF81336">
    <property type="entry name" value="F1F0 ATP synthase subunit A"/>
    <property type="match status" value="1"/>
</dbReference>
<dbReference type="GeneID" id="4421889"/>
<evidence type="ECO:0000256" key="11">
    <source>
        <dbReference type="ARBA" id="ARBA00032954"/>
    </source>
</evidence>
<reference evidence="15" key="3">
    <citation type="submission" date="2018-03" db="EMBL/GenBank/DDBJ databases">
        <title>Mitochondrial DNA genome sequence of Heterorhabditis bacteriophora NBAII Hb105 from India.</title>
        <authorList>
            <person name="Mandadi N."/>
            <person name="Hendrickson C.A."/>
            <person name="Handanahal S.S."/>
            <person name="Pai R.N."/>
            <person name="Deshpande U."/>
            <person name="Shrivastav A.K."/>
        </authorList>
    </citation>
    <scope>NUCLEOTIDE SEQUENCE</scope>
    <source>
        <strain evidence="15">NBAII Hb105</strain>
    </source>
</reference>
<organism evidence="13">
    <name type="scientific">Heterorhabditis bacteriophora</name>
    <name type="common">Entomopathogenic nematode worm</name>
    <dbReference type="NCBI Taxonomy" id="37862"/>
    <lineage>
        <taxon>Eukaryota</taxon>
        <taxon>Metazoa</taxon>
        <taxon>Ecdysozoa</taxon>
        <taxon>Nematoda</taxon>
        <taxon>Chromadorea</taxon>
        <taxon>Rhabditida</taxon>
        <taxon>Rhabditina</taxon>
        <taxon>Rhabditomorpha</taxon>
        <taxon>Strongyloidea</taxon>
        <taxon>Heterorhabditidae</taxon>
        <taxon>Heterorhabditis</taxon>
    </lineage>
</organism>
<accession>A0A305</accession>
<feature type="transmembrane region" description="Helical" evidence="12">
    <location>
        <begin position="83"/>
        <end position="101"/>
    </location>
</feature>
<keyword evidence="13" id="KW-0496">Mitochondrion</keyword>
<comment type="similarity">
    <text evidence="2">Belongs to the ATPase A chain family.</text>
</comment>
<evidence type="ECO:0000256" key="1">
    <source>
        <dbReference type="ARBA" id="ARBA00004141"/>
    </source>
</evidence>
<evidence type="ECO:0000256" key="8">
    <source>
        <dbReference type="ARBA" id="ARBA00023065"/>
    </source>
</evidence>